<dbReference type="Proteomes" id="UP001412067">
    <property type="component" value="Unassembled WGS sequence"/>
</dbReference>
<gene>
    <name evidence="1" type="ORF">KSP40_PGU011218</name>
</gene>
<proteinExistence type="predicted"/>
<accession>A0ABR2LRW7</accession>
<organism evidence="1 2">
    <name type="scientific">Platanthera guangdongensis</name>
    <dbReference type="NCBI Taxonomy" id="2320717"/>
    <lineage>
        <taxon>Eukaryota</taxon>
        <taxon>Viridiplantae</taxon>
        <taxon>Streptophyta</taxon>
        <taxon>Embryophyta</taxon>
        <taxon>Tracheophyta</taxon>
        <taxon>Spermatophyta</taxon>
        <taxon>Magnoliopsida</taxon>
        <taxon>Liliopsida</taxon>
        <taxon>Asparagales</taxon>
        <taxon>Orchidaceae</taxon>
        <taxon>Orchidoideae</taxon>
        <taxon>Orchideae</taxon>
        <taxon>Orchidinae</taxon>
        <taxon>Platanthera</taxon>
    </lineage>
</organism>
<dbReference type="EMBL" id="JBBWWR010000016">
    <property type="protein sequence ID" value="KAK8947586.1"/>
    <property type="molecule type" value="Genomic_DNA"/>
</dbReference>
<comment type="caution">
    <text evidence="1">The sequence shown here is derived from an EMBL/GenBank/DDBJ whole genome shotgun (WGS) entry which is preliminary data.</text>
</comment>
<reference evidence="1 2" key="1">
    <citation type="journal article" date="2022" name="Nat. Plants">
        <title>Genomes of leafy and leafless Platanthera orchids illuminate the evolution of mycoheterotrophy.</title>
        <authorList>
            <person name="Li M.H."/>
            <person name="Liu K.W."/>
            <person name="Li Z."/>
            <person name="Lu H.C."/>
            <person name="Ye Q.L."/>
            <person name="Zhang D."/>
            <person name="Wang J.Y."/>
            <person name="Li Y.F."/>
            <person name="Zhong Z.M."/>
            <person name="Liu X."/>
            <person name="Yu X."/>
            <person name="Liu D.K."/>
            <person name="Tu X.D."/>
            <person name="Liu B."/>
            <person name="Hao Y."/>
            <person name="Liao X.Y."/>
            <person name="Jiang Y.T."/>
            <person name="Sun W.H."/>
            <person name="Chen J."/>
            <person name="Chen Y.Q."/>
            <person name="Ai Y."/>
            <person name="Zhai J.W."/>
            <person name="Wu S.S."/>
            <person name="Zhou Z."/>
            <person name="Hsiao Y.Y."/>
            <person name="Wu W.L."/>
            <person name="Chen Y.Y."/>
            <person name="Lin Y.F."/>
            <person name="Hsu J.L."/>
            <person name="Li C.Y."/>
            <person name="Wang Z.W."/>
            <person name="Zhao X."/>
            <person name="Zhong W.Y."/>
            <person name="Ma X.K."/>
            <person name="Ma L."/>
            <person name="Huang J."/>
            <person name="Chen G.Z."/>
            <person name="Huang M.Z."/>
            <person name="Huang L."/>
            <person name="Peng D.H."/>
            <person name="Luo Y.B."/>
            <person name="Zou S.Q."/>
            <person name="Chen S.P."/>
            <person name="Lan S."/>
            <person name="Tsai W.C."/>
            <person name="Van de Peer Y."/>
            <person name="Liu Z.J."/>
        </authorList>
    </citation>
    <scope>NUCLEOTIDE SEQUENCE [LARGE SCALE GENOMIC DNA]</scope>
    <source>
        <strain evidence="1">Lor288</strain>
    </source>
</reference>
<keyword evidence="2" id="KW-1185">Reference proteome</keyword>
<name>A0ABR2LRW7_9ASPA</name>
<evidence type="ECO:0000313" key="1">
    <source>
        <dbReference type="EMBL" id="KAK8947586.1"/>
    </source>
</evidence>
<evidence type="ECO:0000313" key="2">
    <source>
        <dbReference type="Proteomes" id="UP001412067"/>
    </source>
</evidence>
<sequence>MEKEREAMQFLEIRECEYDKKASVEFYKVITSSFIICLQLTNFFPSPLKPLLAYSSGWR</sequence>
<protein>
    <submittedName>
        <fullName evidence="1">Uncharacterized protein</fullName>
    </submittedName>
</protein>